<accession>A0ACC2UVP4</accession>
<protein>
    <submittedName>
        <fullName evidence="1">Uncharacterized protein</fullName>
    </submittedName>
</protein>
<reference evidence="1" key="1">
    <citation type="submission" date="2023-04" db="EMBL/GenBank/DDBJ databases">
        <title>Draft Genome sequencing of Naganishia species isolated from polar environments using Oxford Nanopore Technology.</title>
        <authorList>
            <person name="Leo P."/>
            <person name="Venkateswaran K."/>
        </authorList>
    </citation>
    <scope>NUCLEOTIDE SEQUENCE</scope>
    <source>
        <strain evidence="1">MNA-CCFEE 5261</strain>
    </source>
</reference>
<gene>
    <name evidence="1" type="ORF">QFC19_009421</name>
</gene>
<keyword evidence="2" id="KW-1185">Reference proteome</keyword>
<proteinExistence type="predicted"/>
<name>A0ACC2UVP4_9TREE</name>
<dbReference type="Proteomes" id="UP001241377">
    <property type="component" value="Unassembled WGS sequence"/>
</dbReference>
<evidence type="ECO:0000313" key="1">
    <source>
        <dbReference type="EMBL" id="KAJ9090831.1"/>
    </source>
</evidence>
<sequence length="784" mass="89734">MLLRLRSRAPRGFSRPGNRRFVVFAPCRNAQSNDLPFNQRRHSETFGQIVRSDRLKKDDQLESDSGRVFDRDTPYITLSPFRDAEGVLLKGKNAKEARLHDLTLLGRVDQNVTKLPYEIAKTINNKILALTAPDRLREKAALLYQALGKDQIQKAPETGLEADAHIAALFLQDYAHARQVLLEIQKRSENFHPLKVLDVGYGPAVGMVALNEIMGDDYSPVETESYIIGRRNSEMKKRAKIILSRQVSEQKDTEETETEMTEKIEESEIETEAERVTKAETEVGSEMETETETESETESEFETELGSIDTSAIRIRTKLRDTLPLAKQYDLIIVNRALLTREYSFPRDIDINIHSILRLLSPGGHLALIERGNALGFETIARARQVMLRPESYQAEHGKIPRPYIKGSSVKPQKLRNEDQMISDEDIEFEKRMLRELEKENEEEEHEENEESEGLEDELVSDFEKQIIAEHGQATNEELKFEFEDNDDFELIEETFQDPKAAMDYHISIIAPCSHHRKCPLQLGDPKYYKIPSHKHRFNFCSFSKTIERPKFTMELKRGKRLATAWDKTAEDGFGLGNISKKTLRDLEGSGRPGGNNTEVGNYSYLVAQRSRNDEETIKRIDQERRSKEANLSKLTDIGSWPRIIENPKKVKNNVKINVCAPSGNIETWQVPKSLGKQEFHDARKAERGDSWGLGKKSVIVKSSISEDAKKKLDVLARTQRKSALKEERKKQWKKLVSSSEDDFETKVDHLADELATAVESSKKYKLQGKRAKFDVDPRKYDGK</sequence>
<dbReference type="EMBL" id="JASBWR010000161">
    <property type="protein sequence ID" value="KAJ9090831.1"/>
    <property type="molecule type" value="Genomic_DNA"/>
</dbReference>
<evidence type="ECO:0000313" key="2">
    <source>
        <dbReference type="Proteomes" id="UP001241377"/>
    </source>
</evidence>
<organism evidence="1 2">
    <name type="scientific">Naganishia cerealis</name>
    <dbReference type="NCBI Taxonomy" id="610337"/>
    <lineage>
        <taxon>Eukaryota</taxon>
        <taxon>Fungi</taxon>
        <taxon>Dikarya</taxon>
        <taxon>Basidiomycota</taxon>
        <taxon>Agaricomycotina</taxon>
        <taxon>Tremellomycetes</taxon>
        <taxon>Filobasidiales</taxon>
        <taxon>Filobasidiaceae</taxon>
        <taxon>Naganishia</taxon>
    </lineage>
</organism>
<comment type="caution">
    <text evidence="1">The sequence shown here is derived from an EMBL/GenBank/DDBJ whole genome shotgun (WGS) entry which is preliminary data.</text>
</comment>